<evidence type="ECO:0000313" key="6">
    <source>
        <dbReference type="Proteomes" id="UP001219518"/>
    </source>
</evidence>
<name>A0AAE1HSU0_9NEOP</name>
<dbReference type="SMART" id="SM00700">
    <property type="entry name" value="JHBP"/>
    <property type="match status" value="1"/>
</dbReference>
<dbReference type="PANTHER" id="PTHR11008">
    <property type="entry name" value="PROTEIN TAKEOUT-LIKE PROTEIN"/>
    <property type="match status" value="1"/>
</dbReference>
<dbReference type="AlphaFoldDB" id="A0AAE1HSU0"/>
<feature type="chain" id="PRO_5042107626" evidence="4">
    <location>
        <begin position="26"/>
        <end position="255"/>
    </location>
</feature>
<reference evidence="5" key="2">
    <citation type="journal article" date="2023" name="BMC Genomics">
        <title>Pest status, molecular evolution, and epigenetic factors derived from the genome assembly of Frankliniella fusca, a thysanopteran phytovirus vector.</title>
        <authorList>
            <person name="Catto M.A."/>
            <person name="Labadie P.E."/>
            <person name="Jacobson A.L."/>
            <person name="Kennedy G.G."/>
            <person name="Srinivasan R."/>
            <person name="Hunt B.G."/>
        </authorList>
    </citation>
    <scope>NUCLEOTIDE SEQUENCE</scope>
    <source>
        <strain evidence="5">PL_HMW_Pooled</strain>
    </source>
</reference>
<feature type="signal peptide" evidence="4">
    <location>
        <begin position="1"/>
        <end position="25"/>
    </location>
</feature>
<evidence type="ECO:0000256" key="1">
    <source>
        <dbReference type="ARBA" id="ARBA00022729"/>
    </source>
</evidence>
<keyword evidence="2" id="KW-0090">Biological rhythms</keyword>
<comment type="caution">
    <text evidence="5">The sequence shown here is derived from an EMBL/GenBank/DDBJ whole genome shotgun (WGS) entry which is preliminary data.</text>
</comment>
<organism evidence="5 6">
    <name type="scientific">Frankliniella fusca</name>
    <dbReference type="NCBI Taxonomy" id="407009"/>
    <lineage>
        <taxon>Eukaryota</taxon>
        <taxon>Metazoa</taxon>
        <taxon>Ecdysozoa</taxon>
        <taxon>Arthropoda</taxon>
        <taxon>Hexapoda</taxon>
        <taxon>Insecta</taxon>
        <taxon>Pterygota</taxon>
        <taxon>Neoptera</taxon>
        <taxon>Paraneoptera</taxon>
        <taxon>Thysanoptera</taxon>
        <taxon>Terebrantia</taxon>
        <taxon>Thripoidea</taxon>
        <taxon>Thripidae</taxon>
        <taxon>Frankliniella</taxon>
    </lineage>
</organism>
<sequence length="255" mass="28463">MSPSARVRLLVIAVLAAVEAPLVFTAAVKAGDLFSLCKRNDPQLNECVKDSITALRATFKKGIPELRVPSLDPMVVPQISLNQGNGPVSITSSFKDLHIQGFSDVQINSVKVDLPNYRIDVDCHLPWFYTWGDYDIKGQILVLPISGNGPSWSNYTDVRGRAAITGRELVKKNKTYFGMEDMKFDVDVGHATIHMDNLFNGNKVLGDTMNQFMSDNWRAVYSELKPVINEAVSTLLRDVAKKIFDKFPLEELFPK</sequence>
<keyword evidence="6" id="KW-1185">Reference proteome</keyword>
<protein>
    <submittedName>
        <fullName evidence="5">Protein takeout</fullName>
    </submittedName>
</protein>
<dbReference type="Gene3D" id="3.15.10.30">
    <property type="entry name" value="Haemolymph juvenile hormone binding protein"/>
    <property type="match status" value="1"/>
</dbReference>
<accession>A0AAE1HSU0</accession>
<dbReference type="Proteomes" id="UP001219518">
    <property type="component" value="Unassembled WGS sequence"/>
</dbReference>
<gene>
    <name evidence="5" type="ORF">KUF71_015165</name>
</gene>
<dbReference type="EMBL" id="JAHWGI010001270">
    <property type="protein sequence ID" value="KAK3926829.1"/>
    <property type="molecule type" value="Genomic_DNA"/>
</dbReference>
<reference evidence="5" key="1">
    <citation type="submission" date="2021-07" db="EMBL/GenBank/DDBJ databases">
        <authorList>
            <person name="Catto M.A."/>
            <person name="Jacobson A."/>
            <person name="Kennedy G."/>
            <person name="Labadie P."/>
            <person name="Hunt B.G."/>
            <person name="Srinivasan R."/>
        </authorList>
    </citation>
    <scope>NUCLEOTIDE SEQUENCE</scope>
    <source>
        <strain evidence="5">PL_HMW_Pooled</strain>
        <tissue evidence="5">Head</tissue>
    </source>
</reference>
<evidence type="ECO:0000256" key="3">
    <source>
        <dbReference type="ARBA" id="ARBA00060902"/>
    </source>
</evidence>
<dbReference type="InterPro" id="IPR038606">
    <property type="entry name" value="To_sf"/>
</dbReference>
<proteinExistence type="inferred from homology"/>
<dbReference type="GO" id="GO:0007623">
    <property type="term" value="P:circadian rhythm"/>
    <property type="evidence" value="ECO:0007669"/>
    <property type="project" value="UniProtKB-ARBA"/>
</dbReference>
<keyword evidence="1 4" id="KW-0732">Signal</keyword>
<evidence type="ECO:0000256" key="2">
    <source>
        <dbReference type="ARBA" id="ARBA00023108"/>
    </source>
</evidence>
<dbReference type="InterPro" id="IPR010562">
    <property type="entry name" value="Haemolymph_juvenile_hormone-bd"/>
</dbReference>
<evidence type="ECO:0000313" key="5">
    <source>
        <dbReference type="EMBL" id="KAK3926829.1"/>
    </source>
</evidence>
<dbReference type="GO" id="GO:0005615">
    <property type="term" value="C:extracellular space"/>
    <property type="evidence" value="ECO:0007669"/>
    <property type="project" value="TreeGrafter"/>
</dbReference>
<evidence type="ECO:0000256" key="4">
    <source>
        <dbReference type="SAM" id="SignalP"/>
    </source>
</evidence>
<dbReference type="Pfam" id="PF06585">
    <property type="entry name" value="JHBP"/>
    <property type="match status" value="1"/>
</dbReference>
<dbReference type="PANTHER" id="PTHR11008:SF41">
    <property type="entry name" value="RE70318P"/>
    <property type="match status" value="1"/>
</dbReference>
<comment type="similarity">
    <text evidence="3">Belongs to the TO family.</text>
</comment>
<dbReference type="FunFam" id="3.15.10.30:FF:000001">
    <property type="entry name" value="Takeout-like protein 1"/>
    <property type="match status" value="1"/>
</dbReference>